<keyword evidence="2" id="KW-1185">Reference proteome</keyword>
<evidence type="ECO:0000313" key="1">
    <source>
        <dbReference type="EMBL" id="WXB04874.1"/>
    </source>
</evidence>
<dbReference type="Proteomes" id="UP001374803">
    <property type="component" value="Chromosome"/>
</dbReference>
<name>A0ABZ2L5N3_9BACT</name>
<sequence>MSDPGLKSFTIDQPCPACGAKGVRVQEKFAITGAAPVTGMQMKMGANLVLTWSCAACGVYGRAHPET</sequence>
<reference evidence="1" key="1">
    <citation type="submission" date="2021-12" db="EMBL/GenBank/DDBJ databases">
        <title>Discovery of the Pendulisporaceae a myxobacterial family with distinct sporulation behavior and unique specialized metabolism.</title>
        <authorList>
            <person name="Garcia R."/>
            <person name="Popoff A."/>
            <person name="Bader C.D."/>
            <person name="Loehr J."/>
            <person name="Walesch S."/>
            <person name="Walt C."/>
            <person name="Boldt J."/>
            <person name="Bunk B."/>
            <person name="Haeckl F.J.F.P.J."/>
            <person name="Gunesch A.P."/>
            <person name="Birkelbach J."/>
            <person name="Nuebel U."/>
            <person name="Pietschmann T."/>
            <person name="Bach T."/>
            <person name="Mueller R."/>
        </authorList>
    </citation>
    <scope>NUCLEOTIDE SEQUENCE</scope>
    <source>
        <strain evidence="1">MSr11367</strain>
    </source>
</reference>
<proteinExistence type="predicted"/>
<gene>
    <name evidence="1" type="ORF">LVJ94_49285</name>
</gene>
<accession>A0ABZ2L5N3</accession>
<dbReference type="RefSeq" id="WP_394834517.1">
    <property type="nucleotide sequence ID" value="NZ_CP089929.1"/>
</dbReference>
<protein>
    <submittedName>
        <fullName evidence="1">Uncharacterized protein</fullName>
    </submittedName>
</protein>
<dbReference type="EMBL" id="CP089983">
    <property type="protein sequence ID" value="WXB04874.1"/>
    <property type="molecule type" value="Genomic_DNA"/>
</dbReference>
<organism evidence="1 2">
    <name type="scientific">Pendulispora rubella</name>
    <dbReference type="NCBI Taxonomy" id="2741070"/>
    <lineage>
        <taxon>Bacteria</taxon>
        <taxon>Pseudomonadati</taxon>
        <taxon>Myxococcota</taxon>
        <taxon>Myxococcia</taxon>
        <taxon>Myxococcales</taxon>
        <taxon>Sorangiineae</taxon>
        <taxon>Pendulisporaceae</taxon>
        <taxon>Pendulispora</taxon>
    </lineage>
</organism>
<evidence type="ECO:0000313" key="2">
    <source>
        <dbReference type="Proteomes" id="UP001374803"/>
    </source>
</evidence>